<reference evidence="1 2" key="1">
    <citation type="journal article" date="2017" name="Genome Biol. Evol.">
        <title>Phytophthora megakarya and P. palmivora, closely related causal agents of cacao black pod rot, underwent increases in genome sizes and gene numbers by different mechanisms.</title>
        <authorList>
            <person name="Ali S.S."/>
            <person name="Shao J."/>
            <person name="Lary D.J."/>
            <person name="Kronmiller B."/>
            <person name="Shen D."/>
            <person name="Strem M.D."/>
            <person name="Amoako-Attah I."/>
            <person name="Akrofi A.Y."/>
            <person name="Begoude B.A."/>
            <person name="Ten Hoopen G.M."/>
            <person name="Coulibaly K."/>
            <person name="Kebe B.I."/>
            <person name="Melnick R.L."/>
            <person name="Guiltinan M.J."/>
            <person name="Tyler B.M."/>
            <person name="Meinhardt L.W."/>
            <person name="Bailey B.A."/>
        </authorList>
    </citation>
    <scope>NUCLEOTIDE SEQUENCE [LARGE SCALE GENOMIC DNA]</scope>
    <source>
        <strain evidence="2">sbr112.9</strain>
    </source>
</reference>
<evidence type="ECO:0000313" key="1">
    <source>
        <dbReference type="EMBL" id="POM71835.1"/>
    </source>
</evidence>
<gene>
    <name evidence="1" type="ORF">PHPALM_11537</name>
</gene>
<dbReference type="AlphaFoldDB" id="A0A2P4Y205"/>
<keyword evidence="2" id="KW-1185">Reference proteome</keyword>
<protein>
    <submittedName>
        <fullName evidence="1">Uncharacterized protein</fullName>
    </submittedName>
</protein>
<dbReference type="EMBL" id="NCKW01006401">
    <property type="protein sequence ID" value="POM71835.1"/>
    <property type="molecule type" value="Genomic_DNA"/>
</dbReference>
<name>A0A2P4Y205_9STRA</name>
<organism evidence="1 2">
    <name type="scientific">Phytophthora palmivora</name>
    <dbReference type="NCBI Taxonomy" id="4796"/>
    <lineage>
        <taxon>Eukaryota</taxon>
        <taxon>Sar</taxon>
        <taxon>Stramenopiles</taxon>
        <taxon>Oomycota</taxon>
        <taxon>Peronosporomycetes</taxon>
        <taxon>Peronosporales</taxon>
        <taxon>Peronosporaceae</taxon>
        <taxon>Phytophthora</taxon>
    </lineage>
</organism>
<sequence>MVAKEIQLGLPFVITLPSYIWELIRAHIAIGNITCGSIHGHVEVPSLSRARNGLNFFHFNVTYAGGKRAGRVVRWGHQDLIRLFTYADCTVYRRRSTGASFSRFTTEVPVVTYPASCLALHASQHMITCDFEPAFINAVGDQFPESTVRLGSLRSVKVYVNMEKHCSICPTNYDNHNMRYKFCGVFKPIITTFKNKESMQCILGLRVADHLHV</sequence>
<comment type="caution">
    <text evidence="1">The sequence shown here is derived from an EMBL/GenBank/DDBJ whole genome shotgun (WGS) entry which is preliminary data.</text>
</comment>
<dbReference type="OrthoDB" id="125134at2759"/>
<proteinExistence type="predicted"/>
<evidence type="ECO:0000313" key="2">
    <source>
        <dbReference type="Proteomes" id="UP000237271"/>
    </source>
</evidence>
<dbReference type="Proteomes" id="UP000237271">
    <property type="component" value="Unassembled WGS sequence"/>
</dbReference>
<accession>A0A2P4Y205</accession>